<organism evidence="1 2">
    <name type="scientific">Leptospira ognonensis</name>
    <dbReference type="NCBI Taxonomy" id="2484945"/>
    <lineage>
        <taxon>Bacteria</taxon>
        <taxon>Pseudomonadati</taxon>
        <taxon>Spirochaetota</taxon>
        <taxon>Spirochaetia</taxon>
        <taxon>Leptospirales</taxon>
        <taxon>Leptospiraceae</taxon>
        <taxon>Leptospira</taxon>
    </lineage>
</organism>
<dbReference type="NCBIfam" id="NF047681">
    <property type="entry name" value="LIC10775_fam"/>
    <property type="match status" value="1"/>
</dbReference>
<reference evidence="1" key="1">
    <citation type="journal article" date="2019" name="PLoS Negl. Trop. Dis.">
        <title>Revisiting the worldwide diversity of Leptospira species in the environment.</title>
        <authorList>
            <person name="Vincent A.T."/>
            <person name="Schiettekatte O."/>
            <person name="Bourhy P."/>
            <person name="Veyrier F.J."/>
            <person name="Picardeau M."/>
        </authorList>
    </citation>
    <scope>NUCLEOTIDE SEQUENCE [LARGE SCALE GENOMIC DNA]</scope>
    <source>
        <strain evidence="1">201702476</strain>
    </source>
</reference>
<proteinExistence type="predicted"/>
<evidence type="ECO:0000313" key="1">
    <source>
        <dbReference type="EMBL" id="TGL55890.1"/>
    </source>
</evidence>
<protein>
    <submittedName>
        <fullName evidence="1">Uncharacterized protein</fullName>
    </submittedName>
</protein>
<evidence type="ECO:0000313" key="2">
    <source>
        <dbReference type="Proteomes" id="UP000297693"/>
    </source>
</evidence>
<accession>A0A4R9JUF8</accession>
<dbReference type="Proteomes" id="UP000297693">
    <property type="component" value="Unassembled WGS sequence"/>
</dbReference>
<dbReference type="OrthoDB" id="342054at2"/>
<dbReference type="EMBL" id="RQGD01000047">
    <property type="protein sequence ID" value="TGL55890.1"/>
    <property type="molecule type" value="Genomic_DNA"/>
</dbReference>
<keyword evidence="2" id="KW-1185">Reference proteome</keyword>
<dbReference type="AlphaFoldDB" id="A0A4R9JUF8"/>
<comment type="caution">
    <text evidence="1">The sequence shown here is derived from an EMBL/GenBank/DDBJ whole genome shotgun (WGS) entry which is preliminary data.</text>
</comment>
<name>A0A4R9JUF8_9LEPT</name>
<sequence>MLSEDVLIVDPLLEKPWTDDAREEEKRSYYRFLSASKEVGKVKLQQDAFGRNFHIYPSMKIRYTIDNDYHKEFPLFGDADLALREMQALLLARRDLDALFVGKGIGLCQRLHERKEKRFMPAWAVEANQLSNQIHSKYKENPHLMSLGAEPYGCYEGDRDNLGDLYLESETYRYTIKIPAMLRYEGLFRKNAGHSSKLDKSMVRLVRFVEFLSPIREEGWDDMDEAKILQESGLKVKSARKILFSIGATFDEIPNQRTAKDYFRFWDQERGINAKSMFEKTFTRKQDNEDYVSRFKMVDETGMVSFYLMKEYYFFKSPLGFFLSLSYPESEKEKGERYWKTIRSEFRVRDY</sequence>
<gene>
    <name evidence="1" type="ORF">EHQ58_18385</name>
</gene>